<dbReference type="InterPro" id="IPR019734">
    <property type="entry name" value="TPR_rpt"/>
</dbReference>
<proteinExistence type="predicted"/>
<dbReference type="KEGG" id="hbs:IPV69_07400"/>
<dbReference type="EMBL" id="CP063458">
    <property type="protein sequence ID" value="QOV91176.1"/>
    <property type="molecule type" value="Genomic_DNA"/>
</dbReference>
<dbReference type="InterPro" id="IPR011990">
    <property type="entry name" value="TPR-like_helical_dom_sf"/>
</dbReference>
<dbReference type="InterPro" id="IPR051012">
    <property type="entry name" value="CellSynth/LPSAsmb/PSIAsmb"/>
</dbReference>
<dbReference type="SMART" id="SM00028">
    <property type="entry name" value="TPR"/>
    <property type="match status" value="7"/>
</dbReference>
<reference evidence="5 6" key="1">
    <citation type="submission" date="2020-10" db="EMBL/GenBank/DDBJ databases">
        <title>Wide distribution of Phycisphaera-like planctomycetes from WD2101 soil group in peatlands and genome analysis of the first cultivated representative.</title>
        <authorList>
            <person name="Dedysh S.N."/>
            <person name="Beletsky A.V."/>
            <person name="Ivanova A."/>
            <person name="Kulichevskaya I.S."/>
            <person name="Suzina N.E."/>
            <person name="Philippov D.A."/>
            <person name="Rakitin A.L."/>
            <person name="Mardanov A.V."/>
            <person name="Ravin N.V."/>
        </authorList>
    </citation>
    <scope>NUCLEOTIDE SEQUENCE [LARGE SCALE GENOMIC DNA]</scope>
    <source>
        <strain evidence="5 6">M1803</strain>
    </source>
</reference>
<accession>A0A7M2X089</accession>
<dbReference type="SUPFAM" id="SSF48452">
    <property type="entry name" value="TPR-like"/>
    <property type="match status" value="4"/>
</dbReference>
<keyword evidence="2 3" id="KW-0802">TPR repeat</keyword>
<dbReference type="PANTHER" id="PTHR45586">
    <property type="entry name" value="TPR REPEAT-CONTAINING PROTEIN PA4667"/>
    <property type="match status" value="1"/>
</dbReference>
<evidence type="ECO:0000313" key="5">
    <source>
        <dbReference type="EMBL" id="QOV91176.1"/>
    </source>
</evidence>
<feature type="region of interest" description="Disordered" evidence="4">
    <location>
        <begin position="1422"/>
        <end position="1450"/>
    </location>
</feature>
<dbReference type="Proteomes" id="UP000593765">
    <property type="component" value="Chromosome"/>
</dbReference>
<evidence type="ECO:0000313" key="6">
    <source>
        <dbReference type="Proteomes" id="UP000593765"/>
    </source>
</evidence>
<feature type="repeat" description="TPR" evidence="3">
    <location>
        <begin position="913"/>
        <end position="946"/>
    </location>
</feature>
<keyword evidence="6" id="KW-1185">Reference proteome</keyword>
<evidence type="ECO:0000256" key="1">
    <source>
        <dbReference type="ARBA" id="ARBA00022737"/>
    </source>
</evidence>
<protein>
    <submittedName>
        <fullName evidence="5">Tetratricopeptide repeat protein</fullName>
    </submittedName>
</protein>
<dbReference type="Gene3D" id="1.25.40.10">
    <property type="entry name" value="Tetratricopeptide repeat domain"/>
    <property type="match status" value="5"/>
</dbReference>
<evidence type="ECO:0000256" key="4">
    <source>
        <dbReference type="SAM" id="MobiDB-lite"/>
    </source>
</evidence>
<dbReference type="PROSITE" id="PS50005">
    <property type="entry name" value="TPR"/>
    <property type="match status" value="1"/>
</dbReference>
<keyword evidence="1" id="KW-0677">Repeat</keyword>
<name>A0A7M2X089_9BACT</name>
<evidence type="ECO:0000256" key="2">
    <source>
        <dbReference type="ARBA" id="ARBA00022803"/>
    </source>
</evidence>
<gene>
    <name evidence="5" type="ORF">IPV69_07400</name>
</gene>
<evidence type="ECO:0000256" key="3">
    <source>
        <dbReference type="PROSITE-ProRule" id="PRU00339"/>
    </source>
</evidence>
<sequence>MSLRAKTKRRLLLLIGVCLLAGAAAFWIFRNPGMANAAQTAELRRSAMADYAKKDYLTAMPKLSQYLSEIKINQKEPSDEELEALFAFGDCRSRITMPRQQHLREANQAFERYLSYRPNDAAAQLAHLKVLSKTPQFNDAKSLAERILERDPKHVEALFIRAYSIYRLPKPKLDDVESAITDLLKVDPGHVNGLLLSQQIQLQRGASPRQLIDRIEPLARADDKDPRFELVAAETYHMLALSDAGKADPVMRAEWDKKGREWLLKVVELPPTNAEFAIMVGSSLDRVMMVSRTLRYLMTAVDAARPDDENQERLRESLIRRLWQNNVYAEVIQRTQGLDPADNHTDADLLAYRAITLTAQAASPSAGEDRTRLLNEADAITRALRARTASHEAQAWAILLKLDSGEPKAASEVVRRCLEAREKNPDNAVVAVRLADAYAQQGETEAAVQMWTWAARMSPDWGYPYARIAALRFEEGRLEEAERLADRARLLAPTNRQFVALLAQTRYAAIPKNANPATLATQLEDIERVQSAYPFESGTLPLQVTLLARIKGLDAAKARLAEALAAKPPLSVETLLRLRTTSDTEKLAMDEQIIAAIGTRDGAALPMAAHQARKLLTDGKAAEGLKALTDARKAAGGETDPRWLLAIAAYQEEAADPRAPQAWAELAARTPDDLYYQTQILRSQTRYRDRDLWRVTIDRVRTLTGDEGTLWKLERARWLLAGTESDKDRSEAIALLTELTQRNRDSAEARRLLGLALAGDRKFSRAAEELAGALQMAPSRGDIGLELIDALRKAGDLAGARTRIREVAAIPSLTPAQRLRIAAAHEDLGQQPEAIKVLQSLPEGGERDARLGSLFRANGQLDEAILAYKRVLNDVTANPEHIFAGADFFAATGDLKQSQYFLDRLQTMPQSRATTEMLLGQFAEKYDRADDALVHLKKATELEPKNPLAWKALGGFSLRSRKYDAAMSAVDAGLAVAPADPDLTALKPLITTVRKLFDVEPVRLLVDFLSRQPTHPAANATLKVLAEGQAALMVTPQEKQSAVALATMQKLATLAEEYRDFWPLQERVIHFYLTQKRPDKAAELAERGTALSPALADPPRLASECYMRLGRWDKVAEAATIWRQRAAGDPMPADLMIAGAMLAKRQPAVASRALEPHVLARPLPATYSEKSPLDVRVLTLYQTYGRALIEQGRAAEAAERLAPLLKLNDDCRSIWLSLAVTFKDEKSAQEWIDRGAAAFPALPTIVDQLSLAEACLAAGRPTGSAELLGRAAKVLQPLATAPKPLPEALRLAALTAHFQGDYIRSEQFWRALRKTQNSPEVANNLAYVLLLSGRSQVLAEAHQLAVEATTADPENPVYLGTLARSHARQGARAAAIEAFRKVLARDSQNVESMLGLAEQIAGSTPAERSEARKLLSEARTIMATNPQMSDPELKRQADSLGALVEPGGSR</sequence>
<dbReference type="PANTHER" id="PTHR45586:SF1">
    <property type="entry name" value="LIPOPOLYSACCHARIDE ASSEMBLY PROTEIN B"/>
    <property type="match status" value="1"/>
</dbReference>
<dbReference type="Pfam" id="PF14559">
    <property type="entry name" value="TPR_19"/>
    <property type="match status" value="1"/>
</dbReference>
<organism evidence="5 6">
    <name type="scientific">Humisphaera borealis</name>
    <dbReference type="NCBI Taxonomy" id="2807512"/>
    <lineage>
        <taxon>Bacteria</taxon>
        <taxon>Pseudomonadati</taxon>
        <taxon>Planctomycetota</taxon>
        <taxon>Phycisphaerae</taxon>
        <taxon>Tepidisphaerales</taxon>
        <taxon>Tepidisphaeraceae</taxon>
        <taxon>Humisphaera</taxon>
    </lineage>
</organism>
<dbReference type="RefSeq" id="WP_206294335.1">
    <property type="nucleotide sequence ID" value="NZ_CP063458.1"/>
</dbReference>
<dbReference type="Pfam" id="PF13432">
    <property type="entry name" value="TPR_16"/>
    <property type="match status" value="2"/>
</dbReference>